<evidence type="ECO:0000313" key="5">
    <source>
        <dbReference type="Proteomes" id="UP000006094"/>
    </source>
</evidence>
<sequence>MKVALCDDDKIFRDKIKNHLNTYIEEYPEIEMFEFCCGEDLLNSYNAEHKYDILLLDVELININGLDTAEEIRKLDKNVIIIFISSYTQYVFNVFSLNAFNYLVKPFTLEEFNEVLNKAIKQHRVNYFKYSVKNNESIINLEIKDILYIEGYRRHIKVFTEDNIYESVGKLKDQEKILKSYNFVTCHQGFLVNMAYIKEISKSDIILTNGSEVPISVRKRADTIKEFNRYLEGHSI</sequence>
<gene>
    <name evidence="4" type="primary">lytT</name>
    <name evidence="4" type="ordered locus">Curi_c19560</name>
</gene>
<dbReference type="HOGENOM" id="CLU_000445_14_2_9"/>
<feature type="modified residue" description="4-aspartylphosphate" evidence="1">
    <location>
        <position position="57"/>
    </location>
</feature>
<evidence type="ECO:0000259" key="2">
    <source>
        <dbReference type="PROSITE" id="PS50110"/>
    </source>
</evidence>
<dbReference type="Pfam" id="PF04397">
    <property type="entry name" value="LytTR"/>
    <property type="match status" value="1"/>
</dbReference>
<accession>K0B211</accession>
<dbReference type="Gene3D" id="3.40.50.2300">
    <property type="match status" value="1"/>
</dbReference>
<dbReference type="EMBL" id="CP003326">
    <property type="protein sequence ID" value="AFS78960.1"/>
    <property type="molecule type" value="Genomic_DNA"/>
</dbReference>
<dbReference type="Gene3D" id="2.40.50.1020">
    <property type="entry name" value="LytTr DNA-binding domain"/>
    <property type="match status" value="1"/>
</dbReference>
<keyword evidence="1" id="KW-0597">Phosphoprotein</keyword>
<dbReference type="RefSeq" id="WP_014968096.1">
    <property type="nucleotide sequence ID" value="NC_018664.1"/>
</dbReference>
<evidence type="ECO:0000256" key="1">
    <source>
        <dbReference type="PROSITE-ProRule" id="PRU00169"/>
    </source>
</evidence>
<evidence type="ECO:0000313" key="4">
    <source>
        <dbReference type="EMBL" id="AFS78960.1"/>
    </source>
</evidence>
<dbReference type="Pfam" id="PF00072">
    <property type="entry name" value="Response_reg"/>
    <property type="match status" value="1"/>
</dbReference>
<dbReference type="GO" id="GO:0003677">
    <property type="term" value="F:DNA binding"/>
    <property type="evidence" value="ECO:0007669"/>
    <property type="project" value="InterPro"/>
</dbReference>
<dbReference type="PROSITE" id="PS50110">
    <property type="entry name" value="RESPONSE_REGULATORY"/>
    <property type="match status" value="1"/>
</dbReference>
<dbReference type="InterPro" id="IPR001789">
    <property type="entry name" value="Sig_transdc_resp-reg_receiver"/>
</dbReference>
<dbReference type="SMART" id="SM00448">
    <property type="entry name" value="REC"/>
    <property type="match status" value="1"/>
</dbReference>
<protein>
    <submittedName>
        <fullName evidence="4">Sensory transduction protein LytT</fullName>
    </submittedName>
</protein>
<dbReference type="PANTHER" id="PTHR37299">
    <property type="entry name" value="TRANSCRIPTIONAL REGULATOR-RELATED"/>
    <property type="match status" value="1"/>
</dbReference>
<dbReference type="STRING" id="1128398.Curi_c19560"/>
<dbReference type="Proteomes" id="UP000006094">
    <property type="component" value="Chromosome"/>
</dbReference>
<dbReference type="PROSITE" id="PS50930">
    <property type="entry name" value="HTH_LYTTR"/>
    <property type="match status" value="1"/>
</dbReference>
<feature type="domain" description="HTH LytTR-type" evidence="3">
    <location>
        <begin position="130"/>
        <end position="229"/>
    </location>
</feature>
<reference evidence="4 5" key="1">
    <citation type="journal article" date="2012" name="PLoS ONE">
        <title>The purine-utilizing bacterium Clostridium acidurici 9a: a genome-guided metabolic reconsideration.</title>
        <authorList>
            <person name="Hartwich K."/>
            <person name="Poehlein A."/>
            <person name="Daniel R."/>
        </authorList>
    </citation>
    <scope>NUCLEOTIDE SEQUENCE [LARGE SCALE GENOMIC DNA]</scope>
    <source>
        <strain evidence="5">ATCC 7906 / DSM 604 / BCRC 14475 / CIP 104303 / KCTC 5404 / NCIMB 10678 / 9a</strain>
    </source>
</reference>
<dbReference type="AlphaFoldDB" id="K0B211"/>
<evidence type="ECO:0000259" key="3">
    <source>
        <dbReference type="PROSITE" id="PS50930"/>
    </source>
</evidence>
<dbReference type="PANTHER" id="PTHR37299:SF1">
    <property type="entry name" value="STAGE 0 SPORULATION PROTEIN A HOMOLOG"/>
    <property type="match status" value="1"/>
</dbReference>
<dbReference type="InterPro" id="IPR007492">
    <property type="entry name" value="LytTR_DNA-bd_dom"/>
</dbReference>
<dbReference type="InterPro" id="IPR046947">
    <property type="entry name" value="LytR-like"/>
</dbReference>
<dbReference type="SUPFAM" id="SSF52172">
    <property type="entry name" value="CheY-like"/>
    <property type="match status" value="1"/>
</dbReference>
<proteinExistence type="predicted"/>
<keyword evidence="5" id="KW-1185">Reference proteome</keyword>
<dbReference type="eggNOG" id="COG3279">
    <property type="taxonomic scope" value="Bacteria"/>
</dbReference>
<name>K0B211_GOTA9</name>
<dbReference type="InterPro" id="IPR011006">
    <property type="entry name" value="CheY-like_superfamily"/>
</dbReference>
<feature type="domain" description="Response regulatory" evidence="2">
    <location>
        <begin position="2"/>
        <end position="120"/>
    </location>
</feature>
<dbReference type="SMART" id="SM00850">
    <property type="entry name" value="LytTR"/>
    <property type="match status" value="1"/>
</dbReference>
<dbReference type="KEGG" id="cad:Curi_c19560"/>
<organism evidence="4 5">
    <name type="scientific">Gottschalkia acidurici (strain ATCC 7906 / DSM 604 / BCRC 14475 / CIP 104303 / KCTC 5404 / NCIMB 10678 / 9a)</name>
    <name type="common">Clostridium acidurici</name>
    <dbReference type="NCBI Taxonomy" id="1128398"/>
    <lineage>
        <taxon>Bacteria</taxon>
        <taxon>Bacillati</taxon>
        <taxon>Bacillota</taxon>
        <taxon>Tissierellia</taxon>
        <taxon>Tissierellales</taxon>
        <taxon>Gottschalkiaceae</taxon>
        <taxon>Gottschalkia</taxon>
    </lineage>
</organism>
<dbReference type="GO" id="GO:0000156">
    <property type="term" value="F:phosphorelay response regulator activity"/>
    <property type="evidence" value="ECO:0007669"/>
    <property type="project" value="InterPro"/>
</dbReference>